<dbReference type="EMBL" id="PQXF01000005">
    <property type="protein sequence ID" value="PXF61513.1"/>
    <property type="molecule type" value="Genomic_DNA"/>
</dbReference>
<proteinExistence type="predicted"/>
<sequence length="486" mass="52514">MRFLDTTLRDGEQTPGVSLTPEEKVWIARRLDALGVDVIEAGSAITSTGEQDSIRAVVRENLDAEICSYCRIRELDVEKALECDADSIHLVVPVSDLHIEKKLKKDRETVRNDAIRTCEFAKDHGLIVELSGEDASRADLDFLRSLYADGIEAGADRLCFCDTVGILTPEHTTRIFKDLSDLSAPASIHCHDDFGLATSNTVAAILAGAAQAHVTINGIGERAGNTPLEEVAMVLRSLYHKETRINCKELYTTSRLVSRLTGVPVAPNKSIIGGNAFTHEAGIHVHGLLADPFTYQPISPEVVGREQRIVLGKHTGRASIDASLHELGIAASDAQLNDIFARVKELGDKGLRVTDADLQAITETVLGIYKEAKVKLEELTVVSGNRVTPTASIKLTVDGNHVVEAGVGTGPVDAAIDALKKAIANMQDIELEEYHVDSITGGTDALVEVFVTMRSDKRVVMAKGARTDIIMASVEAVLEGINRLME</sequence>
<organism evidence="1 2">
    <name type="scientific">Candidatus Methanogaster sp</name>
    <dbReference type="NCBI Taxonomy" id="3386292"/>
    <lineage>
        <taxon>Archaea</taxon>
        <taxon>Methanobacteriati</taxon>
        <taxon>Methanobacteriota</taxon>
        <taxon>Stenosarchaea group</taxon>
        <taxon>Methanomicrobia</taxon>
        <taxon>Methanosarcinales</taxon>
        <taxon>ANME-2 cluster</taxon>
        <taxon>Candidatus Methanogasteraceae</taxon>
        <taxon>Candidatus Methanogaster</taxon>
    </lineage>
</organism>
<reference evidence="1" key="1">
    <citation type="submission" date="2018-01" db="EMBL/GenBank/DDBJ databases">
        <authorList>
            <person name="Krukenberg V."/>
        </authorList>
    </citation>
    <scope>NUCLEOTIDE SEQUENCE</scope>
    <source>
        <strain evidence="1">E20ANME2</strain>
    </source>
</reference>
<name>A0AC61L565_9EURY</name>
<evidence type="ECO:0000313" key="1">
    <source>
        <dbReference type="EMBL" id="PXF61513.1"/>
    </source>
</evidence>
<protein>
    <submittedName>
        <fullName evidence="1">2-isopropylmalate synthase</fullName>
    </submittedName>
</protein>
<dbReference type="Proteomes" id="UP000248329">
    <property type="component" value="Unassembled WGS sequence"/>
</dbReference>
<comment type="caution">
    <text evidence="1">The sequence shown here is derived from an EMBL/GenBank/DDBJ whole genome shotgun (WGS) entry which is preliminary data.</text>
</comment>
<accession>A0AC61L565</accession>
<gene>
    <name evidence="1" type="ORF">C4B59_03875</name>
</gene>
<evidence type="ECO:0000313" key="2">
    <source>
        <dbReference type="Proteomes" id="UP000248329"/>
    </source>
</evidence>